<comment type="caution">
    <text evidence="1">The sequence shown here is derived from an EMBL/GenBank/DDBJ whole genome shotgun (WGS) entry which is preliminary data.</text>
</comment>
<proteinExistence type="predicted"/>
<accession>A0A511ZPS0</accession>
<evidence type="ECO:0000313" key="1">
    <source>
        <dbReference type="EMBL" id="GEN89441.1"/>
    </source>
</evidence>
<keyword evidence="2" id="KW-1185">Reference proteome</keyword>
<reference evidence="1 2" key="1">
    <citation type="submission" date="2019-07" db="EMBL/GenBank/DDBJ databases">
        <title>Whole genome shotgun sequence of Oceanobacillus sojae NBRC 105379.</title>
        <authorList>
            <person name="Hosoyama A."/>
            <person name="Uohara A."/>
            <person name="Ohji S."/>
            <person name="Ichikawa N."/>
        </authorList>
    </citation>
    <scope>NUCLEOTIDE SEQUENCE [LARGE SCALE GENOMIC DNA]</scope>
    <source>
        <strain evidence="1 2">NBRC 105379</strain>
    </source>
</reference>
<dbReference type="AlphaFoldDB" id="A0A511ZPS0"/>
<evidence type="ECO:0000313" key="2">
    <source>
        <dbReference type="Proteomes" id="UP000321558"/>
    </source>
</evidence>
<gene>
    <name evidence="1" type="ORF">OSO01_41800</name>
</gene>
<protein>
    <recommendedName>
        <fullName evidence="3">AraC family transcriptional regulator</fullName>
    </recommendedName>
</protein>
<name>A0A511ZPS0_9BACI</name>
<dbReference type="Proteomes" id="UP000321558">
    <property type="component" value="Unassembled WGS sequence"/>
</dbReference>
<evidence type="ECO:0008006" key="3">
    <source>
        <dbReference type="Google" id="ProtNLM"/>
    </source>
</evidence>
<dbReference type="EMBL" id="BJYM01000022">
    <property type="protein sequence ID" value="GEN89441.1"/>
    <property type="molecule type" value="Genomic_DNA"/>
</dbReference>
<organism evidence="1 2">
    <name type="scientific">Oceanobacillus sojae</name>
    <dbReference type="NCBI Taxonomy" id="582851"/>
    <lineage>
        <taxon>Bacteria</taxon>
        <taxon>Bacillati</taxon>
        <taxon>Bacillota</taxon>
        <taxon>Bacilli</taxon>
        <taxon>Bacillales</taxon>
        <taxon>Bacillaceae</taxon>
        <taxon>Oceanobacillus</taxon>
    </lineage>
</organism>
<sequence length="181" mass="21554">MNISRKLEIEKLQNENRELFDHNVLHILNFQILYEEFKENKLMGEADYALFNEAMCVHPVTEKVFDKHFIHTRAARHGESTENYIQKVIHPLDYLFNKEHKYIVLWFGEDMFCQMNLLTLLAFLKQTEYQGNVFLNSFREDEFKVQQTKLELSEYTSAYKRCIYSSQKDLCKAVSSHVPGN</sequence>